<dbReference type="EMBL" id="AZBU02000008">
    <property type="protein sequence ID" value="TKR66647.1"/>
    <property type="molecule type" value="Genomic_DNA"/>
</dbReference>
<feature type="disulfide bond" evidence="1">
    <location>
        <begin position="21"/>
        <end position="55"/>
    </location>
</feature>
<comment type="caution">
    <text evidence="5">The sequence shown here is derived from an EMBL/GenBank/DDBJ whole genome shotgun (WGS) entry which is preliminary data.</text>
</comment>
<feature type="disulfide bond" evidence="1">
    <location>
        <begin position="30"/>
        <end position="48"/>
    </location>
</feature>
<dbReference type="Pfam" id="PF01549">
    <property type="entry name" value="ShK"/>
    <property type="match status" value="4"/>
</dbReference>
<feature type="disulfide bond" evidence="1">
    <location>
        <begin position="79"/>
        <end position="92"/>
    </location>
</feature>
<feature type="domain" description="ShKT" evidence="4">
    <location>
        <begin position="21"/>
        <end position="55"/>
    </location>
</feature>
<gene>
    <name evidence="5" type="ORF">L596_022912</name>
</gene>
<sequence>MRVRFFTLLLVLVPSEATTECKDKTYAPMCQMYVHGGFCNSKTAMDLCPKSCDACNHHEAKACNDEAALCKVYKMLGTCSQKYVGEKCRKTCGLCQVSTTTVKPETEKTTKALLISTTAVNKREYGGFQQCFEESYLQVLLLPLRFLKSVNGAPPVLLLFLEKWWTMIHSLHNPSSTPNPKELSKTTGYSTPKTRSNRIPNSTPASTSPKIDKWPYMTYSPDYPVSTSPSSKVSTSKSKLETTHWYSTRALECADTPGTNCQRFKNEGLCIIDTIRDECKASCGGCACTDTATNCTVWKTQGMCSLGAIKKACPKSCGSCGHHTEATTVASMNL</sequence>
<feature type="domain" description="ShKT" evidence="4">
    <location>
        <begin position="286"/>
        <end position="320"/>
    </location>
</feature>
<evidence type="ECO:0000256" key="3">
    <source>
        <dbReference type="SAM" id="SignalP"/>
    </source>
</evidence>
<evidence type="ECO:0000256" key="2">
    <source>
        <dbReference type="SAM" id="MobiDB-lite"/>
    </source>
</evidence>
<name>A0A4U5MBY3_STECR</name>
<feature type="region of interest" description="Disordered" evidence="2">
    <location>
        <begin position="174"/>
        <end position="209"/>
    </location>
</feature>
<reference evidence="5 6" key="2">
    <citation type="journal article" date="2019" name="G3 (Bethesda)">
        <title>Hybrid Assembly of the Genome of the Entomopathogenic Nematode Steinernema carpocapsae Identifies the X-Chromosome.</title>
        <authorList>
            <person name="Serra L."/>
            <person name="Macchietto M."/>
            <person name="Macias-Munoz A."/>
            <person name="McGill C.J."/>
            <person name="Rodriguez I.M."/>
            <person name="Rodriguez B."/>
            <person name="Murad R."/>
            <person name="Mortazavi A."/>
        </authorList>
    </citation>
    <scope>NUCLEOTIDE SEQUENCE [LARGE SCALE GENOMIC DNA]</scope>
    <source>
        <strain evidence="5 6">ALL</strain>
    </source>
</reference>
<comment type="caution">
    <text evidence="1">Lacks conserved residue(s) required for the propagation of feature annotation.</text>
</comment>
<dbReference type="PROSITE" id="PS51670">
    <property type="entry name" value="SHKT"/>
    <property type="match status" value="3"/>
</dbReference>
<feature type="disulfide bond" evidence="1">
    <location>
        <begin position="286"/>
        <end position="320"/>
    </location>
</feature>
<evidence type="ECO:0000313" key="5">
    <source>
        <dbReference type="EMBL" id="TKR66647.1"/>
    </source>
</evidence>
<keyword evidence="3" id="KW-0732">Signal</keyword>
<keyword evidence="1" id="KW-1015">Disulfide bond</keyword>
<feature type="disulfide bond" evidence="1">
    <location>
        <begin position="70"/>
        <end position="88"/>
    </location>
</feature>
<protein>
    <recommendedName>
        <fullName evidence="4">ShKT domain-containing protein</fullName>
    </recommendedName>
</protein>
<accession>A0A4U5MBY3</accession>
<feature type="disulfide bond" evidence="1">
    <location>
        <begin position="295"/>
        <end position="313"/>
    </location>
</feature>
<dbReference type="InterPro" id="IPR003582">
    <property type="entry name" value="ShKT_dom"/>
</dbReference>
<feature type="disulfide bond" evidence="1">
    <location>
        <begin position="304"/>
        <end position="317"/>
    </location>
</feature>
<evidence type="ECO:0000259" key="4">
    <source>
        <dbReference type="PROSITE" id="PS51670"/>
    </source>
</evidence>
<feature type="domain" description="ShKT" evidence="4">
    <location>
        <begin position="63"/>
        <end position="95"/>
    </location>
</feature>
<evidence type="ECO:0000256" key="1">
    <source>
        <dbReference type="PROSITE-ProRule" id="PRU01005"/>
    </source>
</evidence>
<dbReference type="SMART" id="SM00254">
    <property type="entry name" value="ShKT"/>
    <property type="match status" value="4"/>
</dbReference>
<dbReference type="PANTHER" id="PTHR21724:SF109">
    <property type="entry name" value="SHKT DOMAIN-CONTAINING PROTEIN"/>
    <property type="match status" value="1"/>
</dbReference>
<feature type="disulfide bond" evidence="1">
    <location>
        <begin position="39"/>
        <end position="52"/>
    </location>
</feature>
<evidence type="ECO:0000313" key="6">
    <source>
        <dbReference type="Proteomes" id="UP000298663"/>
    </source>
</evidence>
<dbReference type="PANTHER" id="PTHR21724">
    <property type="entry name" value="SHKT DOMAIN-CONTAINING PROTEIN"/>
    <property type="match status" value="1"/>
</dbReference>
<feature type="signal peptide" evidence="3">
    <location>
        <begin position="1"/>
        <end position="17"/>
    </location>
</feature>
<organism evidence="5 6">
    <name type="scientific">Steinernema carpocapsae</name>
    <name type="common">Entomopathogenic nematode</name>
    <dbReference type="NCBI Taxonomy" id="34508"/>
    <lineage>
        <taxon>Eukaryota</taxon>
        <taxon>Metazoa</taxon>
        <taxon>Ecdysozoa</taxon>
        <taxon>Nematoda</taxon>
        <taxon>Chromadorea</taxon>
        <taxon>Rhabditida</taxon>
        <taxon>Tylenchina</taxon>
        <taxon>Panagrolaimomorpha</taxon>
        <taxon>Strongyloidoidea</taxon>
        <taxon>Steinernematidae</taxon>
        <taxon>Steinernema</taxon>
    </lineage>
</organism>
<keyword evidence="6" id="KW-1185">Reference proteome</keyword>
<dbReference type="OrthoDB" id="10673767at2759"/>
<reference evidence="5 6" key="1">
    <citation type="journal article" date="2015" name="Genome Biol.">
        <title>Comparative genomics of Steinernema reveals deeply conserved gene regulatory networks.</title>
        <authorList>
            <person name="Dillman A.R."/>
            <person name="Macchietto M."/>
            <person name="Porter C.F."/>
            <person name="Rogers A."/>
            <person name="Williams B."/>
            <person name="Antoshechkin I."/>
            <person name="Lee M.M."/>
            <person name="Goodwin Z."/>
            <person name="Lu X."/>
            <person name="Lewis E.E."/>
            <person name="Goodrich-Blair H."/>
            <person name="Stock S.P."/>
            <person name="Adams B.J."/>
            <person name="Sternberg P.W."/>
            <person name="Mortazavi A."/>
        </authorList>
    </citation>
    <scope>NUCLEOTIDE SEQUENCE [LARGE SCALE GENOMIC DNA]</scope>
    <source>
        <strain evidence="5 6">ALL</strain>
    </source>
</reference>
<proteinExistence type="predicted"/>
<dbReference type="Proteomes" id="UP000298663">
    <property type="component" value="Unassembled WGS sequence"/>
</dbReference>
<feature type="chain" id="PRO_5020316204" description="ShKT domain-containing protein" evidence="3">
    <location>
        <begin position="18"/>
        <end position="334"/>
    </location>
</feature>
<dbReference type="AlphaFoldDB" id="A0A4U5MBY3"/>